<dbReference type="RefSeq" id="WP_190074178.1">
    <property type="nucleotide sequence ID" value="NZ_BNBM01000017.1"/>
</dbReference>
<keyword evidence="3" id="KW-1185">Reference proteome</keyword>
<organism evidence="2 3">
    <name type="scientific">Streptomyces lanatus</name>
    <dbReference type="NCBI Taxonomy" id="66900"/>
    <lineage>
        <taxon>Bacteria</taxon>
        <taxon>Bacillati</taxon>
        <taxon>Actinomycetota</taxon>
        <taxon>Actinomycetes</taxon>
        <taxon>Kitasatosporales</taxon>
        <taxon>Streptomycetaceae</taxon>
        <taxon>Streptomyces</taxon>
    </lineage>
</organism>
<evidence type="ECO:0000256" key="1">
    <source>
        <dbReference type="SAM" id="MobiDB-lite"/>
    </source>
</evidence>
<feature type="region of interest" description="Disordered" evidence="1">
    <location>
        <begin position="219"/>
        <end position="243"/>
    </location>
</feature>
<reference evidence="2 3" key="1">
    <citation type="submission" date="2024-06" db="EMBL/GenBank/DDBJ databases">
        <title>The Natural Products Discovery Center: Release of the First 8490 Sequenced Strains for Exploring Actinobacteria Biosynthetic Diversity.</title>
        <authorList>
            <person name="Kalkreuter E."/>
            <person name="Kautsar S.A."/>
            <person name="Yang D."/>
            <person name="Bader C.D."/>
            <person name="Teijaro C.N."/>
            <person name="Fluegel L."/>
            <person name="Davis C.M."/>
            <person name="Simpson J.R."/>
            <person name="Lauterbach L."/>
            <person name="Steele A.D."/>
            <person name="Gui C."/>
            <person name="Meng S."/>
            <person name="Li G."/>
            <person name="Viehrig K."/>
            <person name="Ye F."/>
            <person name="Su P."/>
            <person name="Kiefer A.F."/>
            <person name="Nichols A."/>
            <person name="Cepeda A.J."/>
            <person name="Yan W."/>
            <person name="Fan B."/>
            <person name="Jiang Y."/>
            <person name="Adhikari A."/>
            <person name="Zheng C.-J."/>
            <person name="Schuster L."/>
            <person name="Cowan T.M."/>
            <person name="Smanski M.J."/>
            <person name="Chevrette M.G."/>
            <person name="De Carvalho L.P.S."/>
            <person name="Shen B."/>
        </authorList>
    </citation>
    <scope>NUCLEOTIDE SEQUENCE [LARGE SCALE GENOMIC DNA]</scope>
    <source>
        <strain evidence="2 3">NPDC000155</strain>
    </source>
</reference>
<dbReference type="EMBL" id="JBEPFB010000017">
    <property type="protein sequence ID" value="MER7377157.1"/>
    <property type="molecule type" value="Genomic_DNA"/>
</dbReference>
<gene>
    <name evidence="2" type="ORF">ABT384_31460</name>
</gene>
<evidence type="ECO:0000313" key="3">
    <source>
        <dbReference type="Proteomes" id="UP001486207"/>
    </source>
</evidence>
<dbReference type="Proteomes" id="UP001486207">
    <property type="component" value="Unassembled WGS sequence"/>
</dbReference>
<protein>
    <recommendedName>
        <fullName evidence="4">DUF4178 domain-containing protein</fullName>
    </recommendedName>
</protein>
<sequence>MPLMAITADLAAAQLPKGIEHSLVRVAPARQIRGGDLLVGIDDGPLTHAAGLRSARPFPRPRYALTQPLHALARDTGTITLDGRNYTAEPDDLVLYVPAAWCPVAYEPEQRVERIAWHTPAWGYDRAPRRYIQRGTLRRVDPDGLVAVQWDGYEETFLTSRDLVRPVDPADITQEREESGGYAVGDRVTFGQGPSAGLVLDLYRPSFYGPFRARVLWDGTPDTAPREDTISADQLNVTTPTEA</sequence>
<evidence type="ECO:0000313" key="2">
    <source>
        <dbReference type="EMBL" id="MER7377157.1"/>
    </source>
</evidence>
<name>A0ABV1XZW0_9ACTN</name>
<comment type="caution">
    <text evidence="2">The sequence shown here is derived from an EMBL/GenBank/DDBJ whole genome shotgun (WGS) entry which is preliminary data.</text>
</comment>
<accession>A0ABV1XZW0</accession>
<proteinExistence type="predicted"/>
<feature type="compositionally biased region" description="Polar residues" evidence="1">
    <location>
        <begin position="231"/>
        <end position="243"/>
    </location>
</feature>
<evidence type="ECO:0008006" key="4">
    <source>
        <dbReference type="Google" id="ProtNLM"/>
    </source>
</evidence>